<name>A0A6A5FFK4_PERFL</name>
<keyword evidence="3" id="KW-1185">Reference proteome</keyword>
<evidence type="ECO:0000256" key="1">
    <source>
        <dbReference type="SAM" id="MobiDB-lite"/>
    </source>
</evidence>
<organism evidence="2 3">
    <name type="scientific">Perca fluviatilis</name>
    <name type="common">European perch</name>
    <dbReference type="NCBI Taxonomy" id="8168"/>
    <lineage>
        <taxon>Eukaryota</taxon>
        <taxon>Metazoa</taxon>
        <taxon>Chordata</taxon>
        <taxon>Craniata</taxon>
        <taxon>Vertebrata</taxon>
        <taxon>Euteleostomi</taxon>
        <taxon>Actinopterygii</taxon>
        <taxon>Neopterygii</taxon>
        <taxon>Teleostei</taxon>
        <taxon>Neoteleostei</taxon>
        <taxon>Acanthomorphata</taxon>
        <taxon>Eupercaria</taxon>
        <taxon>Perciformes</taxon>
        <taxon>Percoidei</taxon>
        <taxon>Percidae</taxon>
        <taxon>Percinae</taxon>
        <taxon>Perca</taxon>
    </lineage>
</organism>
<proteinExistence type="predicted"/>
<dbReference type="AlphaFoldDB" id="A0A6A5FFK4"/>
<accession>A0A6A5FFK4</accession>
<feature type="region of interest" description="Disordered" evidence="1">
    <location>
        <begin position="16"/>
        <end position="47"/>
    </location>
</feature>
<evidence type="ECO:0000313" key="3">
    <source>
        <dbReference type="Proteomes" id="UP000465112"/>
    </source>
</evidence>
<dbReference type="Proteomes" id="UP000465112">
    <property type="component" value="Chromosome 6"/>
</dbReference>
<evidence type="ECO:0000313" key="2">
    <source>
        <dbReference type="EMBL" id="KAF1388684.1"/>
    </source>
</evidence>
<protein>
    <submittedName>
        <fullName evidence="2">Uncharacterized protein</fullName>
    </submittedName>
</protein>
<dbReference type="EMBL" id="VHII01000006">
    <property type="protein sequence ID" value="KAF1388684.1"/>
    <property type="molecule type" value="Genomic_DNA"/>
</dbReference>
<comment type="caution">
    <text evidence="2">The sequence shown here is derived from an EMBL/GenBank/DDBJ whole genome shotgun (WGS) entry which is preliminary data.</text>
</comment>
<reference evidence="2 3" key="1">
    <citation type="submission" date="2019-06" db="EMBL/GenBank/DDBJ databases">
        <title>A chromosome-scale genome assembly of the European perch, Perca fluviatilis.</title>
        <authorList>
            <person name="Roques C."/>
            <person name="Zahm M."/>
            <person name="Cabau C."/>
            <person name="Klopp C."/>
            <person name="Bouchez O."/>
            <person name="Donnadieu C."/>
            <person name="Kuhl H."/>
            <person name="Gislard M."/>
            <person name="Guendouz S."/>
            <person name="Journot L."/>
            <person name="Haffray P."/>
            <person name="Bestin A."/>
            <person name="Morvezen R."/>
            <person name="Feron R."/>
            <person name="Wen M."/>
            <person name="Jouanno E."/>
            <person name="Herpin A."/>
            <person name="Schartl M."/>
            <person name="Postlethwait J."/>
            <person name="Schaerlinger B."/>
            <person name="Chardard D."/>
            <person name="Lecocq T."/>
            <person name="Poncet C."/>
            <person name="Jaffrelo L."/>
            <person name="Lampietro C."/>
            <person name="Guiguen Y."/>
        </authorList>
    </citation>
    <scope>NUCLEOTIDE SEQUENCE [LARGE SCALE GENOMIC DNA]</scope>
    <source>
        <tissue evidence="2">Blood</tissue>
    </source>
</reference>
<feature type="compositionally biased region" description="Polar residues" evidence="1">
    <location>
        <begin position="16"/>
        <end position="30"/>
    </location>
</feature>
<gene>
    <name evidence="2" type="ORF">PFLUV_G00065190</name>
</gene>
<sequence>MHCDVSVSLALTGLSYQQQRHSPTAASESSTDGRPRSSESLPELGGGRYRWTVGSLSALGLTGRSLPASVAQCLK</sequence>